<evidence type="ECO:0000313" key="2">
    <source>
        <dbReference type="Proteomes" id="UP000823775"/>
    </source>
</evidence>
<sequence>DDGLFLVDGGIKQENKLDREWCQIKKVRSAGNDSRGHFHIPMKARGLGVMQLDFTTPPPHLQLLLI</sequence>
<gene>
    <name evidence="1" type="ORF">HAX54_047544</name>
</gene>
<name>A0ABS8RQ39_DATST</name>
<feature type="non-terminal residue" evidence="1">
    <location>
        <position position="66"/>
    </location>
</feature>
<evidence type="ECO:0000313" key="1">
    <source>
        <dbReference type="EMBL" id="MCD7448932.1"/>
    </source>
</evidence>
<dbReference type="EMBL" id="JACEIK010000077">
    <property type="protein sequence ID" value="MCD7448932.1"/>
    <property type="molecule type" value="Genomic_DNA"/>
</dbReference>
<organism evidence="1 2">
    <name type="scientific">Datura stramonium</name>
    <name type="common">Jimsonweed</name>
    <name type="synonym">Common thornapple</name>
    <dbReference type="NCBI Taxonomy" id="4076"/>
    <lineage>
        <taxon>Eukaryota</taxon>
        <taxon>Viridiplantae</taxon>
        <taxon>Streptophyta</taxon>
        <taxon>Embryophyta</taxon>
        <taxon>Tracheophyta</taxon>
        <taxon>Spermatophyta</taxon>
        <taxon>Magnoliopsida</taxon>
        <taxon>eudicotyledons</taxon>
        <taxon>Gunneridae</taxon>
        <taxon>Pentapetalae</taxon>
        <taxon>asterids</taxon>
        <taxon>lamiids</taxon>
        <taxon>Solanales</taxon>
        <taxon>Solanaceae</taxon>
        <taxon>Solanoideae</taxon>
        <taxon>Datureae</taxon>
        <taxon>Datura</taxon>
    </lineage>
</organism>
<protein>
    <submittedName>
        <fullName evidence="1">Uncharacterized protein</fullName>
    </submittedName>
</protein>
<dbReference type="Proteomes" id="UP000823775">
    <property type="component" value="Unassembled WGS sequence"/>
</dbReference>
<reference evidence="1 2" key="1">
    <citation type="journal article" date="2021" name="BMC Genomics">
        <title>Datura genome reveals duplications of psychoactive alkaloid biosynthetic genes and high mutation rate following tissue culture.</title>
        <authorList>
            <person name="Rajewski A."/>
            <person name="Carter-House D."/>
            <person name="Stajich J."/>
            <person name="Litt A."/>
        </authorList>
    </citation>
    <scope>NUCLEOTIDE SEQUENCE [LARGE SCALE GENOMIC DNA]</scope>
    <source>
        <strain evidence="1">AR-01</strain>
    </source>
</reference>
<comment type="caution">
    <text evidence="1">The sequence shown here is derived from an EMBL/GenBank/DDBJ whole genome shotgun (WGS) entry which is preliminary data.</text>
</comment>
<proteinExistence type="predicted"/>
<accession>A0ABS8RQ39</accession>
<keyword evidence="2" id="KW-1185">Reference proteome</keyword>
<feature type="non-terminal residue" evidence="1">
    <location>
        <position position="1"/>
    </location>
</feature>